<reference evidence="11 12" key="1">
    <citation type="submission" date="2016-10" db="EMBL/GenBank/DDBJ databases">
        <authorList>
            <person name="de Groot N.N."/>
        </authorList>
    </citation>
    <scope>NUCLEOTIDE SEQUENCE [LARGE SCALE GENOMIC DNA]</scope>
    <source>
        <strain evidence="11 12">DSM 29433</strain>
    </source>
</reference>
<dbReference type="InterPro" id="IPR016161">
    <property type="entry name" value="Ald_DH/histidinol_DH"/>
</dbReference>
<evidence type="ECO:0000256" key="4">
    <source>
        <dbReference type="ARBA" id="ARBA00023002"/>
    </source>
</evidence>
<name>A0A1I6LIN6_9RHOB</name>
<dbReference type="OrthoDB" id="9812625at2"/>
<dbReference type="Proteomes" id="UP000198926">
    <property type="component" value="Unassembled WGS sequence"/>
</dbReference>
<evidence type="ECO:0000256" key="7">
    <source>
        <dbReference type="NCBIfam" id="TIGR01804"/>
    </source>
</evidence>
<organism evidence="11 12">
    <name type="scientific">Yoonia litorea</name>
    <dbReference type="NCBI Taxonomy" id="1123755"/>
    <lineage>
        <taxon>Bacteria</taxon>
        <taxon>Pseudomonadati</taxon>
        <taxon>Pseudomonadota</taxon>
        <taxon>Alphaproteobacteria</taxon>
        <taxon>Rhodobacterales</taxon>
        <taxon>Paracoccaceae</taxon>
        <taxon>Yoonia</taxon>
    </lineage>
</organism>
<dbReference type="FunFam" id="3.40.605.10:FF:000007">
    <property type="entry name" value="NAD/NADP-dependent betaine aldehyde dehydrogenase"/>
    <property type="match status" value="1"/>
</dbReference>
<keyword evidence="5" id="KW-0520">NAD</keyword>
<proteinExistence type="inferred from homology"/>
<dbReference type="PROSITE" id="PS00070">
    <property type="entry name" value="ALDEHYDE_DEHYDR_CYS"/>
    <property type="match status" value="1"/>
</dbReference>
<keyword evidence="4 9" id="KW-0560">Oxidoreductase</keyword>
<feature type="active site" evidence="8">
    <location>
        <position position="249"/>
    </location>
</feature>
<dbReference type="EC" id="1.2.1.8" evidence="7"/>
<dbReference type="EMBL" id="FOZM01000001">
    <property type="protein sequence ID" value="SFS03210.1"/>
    <property type="molecule type" value="Genomic_DNA"/>
</dbReference>
<dbReference type="InterPro" id="IPR015590">
    <property type="entry name" value="Aldehyde_DH_dom"/>
</dbReference>
<dbReference type="GO" id="GO:0019285">
    <property type="term" value="P:glycine betaine biosynthetic process from choline"/>
    <property type="evidence" value="ECO:0007669"/>
    <property type="project" value="InterPro"/>
</dbReference>
<evidence type="ECO:0000313" key="12">
    <source>
        <dbReference type="Proteomes" id="UP000198926"/>
    </source>
</evidence>
<dbReference type="Pfam" id="PF00171">
    <property type="entry name" value="Aldedh"/>
    <property type="match status" value="1"/>
</dbReference>
<dbReference type="NCBIfam" id="TIGR01804">
    <property type="entry name" value="BADH"/>
    <property type="match status" value="1"/>
</dbReference>
<gene>
    <name evidence="11" type="ORF">SAMN05444714_0568</name>
</gene>
<dbReference type="InterPro" id="IPR016160">
    <property type="entry name" value="Ald_DH_CS_CYS"/>
</dbReference>
<dbReference type="Gene3D" id="3.40.309.10">
    <property type="entry name" value="Aldehyde Dehydrogenase, Chain A, domain 2"/>
    <property type="match status" value="1"/>
</dbReference>
<dbReference type="PROSITE" id="PS00687">
    <property type="entry name" value="ALDEHYDE_DEHYDR_GLU"/>
    <property type="match status" value="1"/>
</dbReference>
<evidence type="ECO:0000256" key="9">
    <source>
        <dbReference type="RuleBase" id="RU003345"/>
    </source>
</evidence>
<dbReference type="SUPFAM" id="SSF53720">
    <property type="entry name" value="ALDH-like"/>
    <property type="match status" value="1"/>
</dbReference>
<dbReference type="RefSeq" id="WP_090203713.1">
    <property type="nucleotide sequence ID" value="NZ_FOZM01000001.1"/>
</dbReference>
<feature type="domain" description="Aldehyde dehydrogenase" evidence="10">
    <location>
        <begin position="15"/>
        <end position="471"/>
    </location>
</feature>
<evidence type="ECO:0000256" key="2">
    <source>
        <dbReference type="ARBA" id="ARBA00022723"/>
    </source>
</evidence>
<dbReference type="InterPro" id="IPR029510">
    <property type="entry name" value="Ald_DH_CS_GLU"/>
</dbReference>
<dbReference type="InterPro" id="IPR011264">
    <property type="entry name" value="BADH"/>
</dbReference>
<evidence type="ECO:0000259" key="10">
    <source>
        <dbReference type="Pfam" id="PF00171"/>
    </source>
</evidence>
<dbReference type="PANTHER" id="PTHR11699">
    <property type="entry name" value="ALDEHYDE DEHYDROGENASE-RELATED"/>
    <property type="match status" value="1"/>
</dbReference>
<keyword evidence="12" id="KW-1185">Reference proteome</keyword>
<sequence>MKTQPTASHFIDGQYVEDTSGEEIPVIYPATGEVIATVYSATPAIVEQALAAAHAAEKEWAAMTGTERGRILRRAAQIMRERNHDLSVLETYDTGKPYQETSVVDATSGADSLEYFGGLAAAITGEHIQLGEDFVYTRREPLGLCVGIGAWNYPTQIACWKGAPALACGNTMVFKPSETTPLCALKVAEILHEAGAPAGVYNVIQGYGPVGASLITDSRVDKVSLTGSVPTGKKVYAAAAEGIRHVTMELGGKSPLVIFDDADIENAVSGAILGNFYSSGQVCSNGTRVFVQKGIKEAFLTRLAERLQGVKLGDPQDPEVNFGPMVSEKQLGIVEGYIAKGIAEGARLVCGGKRPDMAGFFLEPTVFADVTDDMTIAREEIFGPVMSVLDFDTEEEALARANDTEFGLSAGVFTRDLSRAHRMAAGFEAGTCYINTYNDAPVEAPFGGSKQSGVGRENSKAAIEHYSQIKGVYVRTGDLEAPF</sequence>
<evidence type="ECO:0000256" key="6">
    <source>
        <dbReference type="ARBA" id="ARBA00023097"/>
    </source>
</evidence>
<dbReference type="GO" id="GO:0008802">
    <property type="term" value="F:betaine-aldehyde dehydrogenase (NAD+) activity"/>
    <property type="evidence" value="ECO:0007669"/>
    <property type="project" value="UniProtKB-UniRule"/>
</dbReference>
<dbReference type="NCBIfam" id="NF009725">
    <property type="entry name" value="PRK13252.1"/>
    <property type="match status" value="1"/>
</dbReference>
<keyword evidence="3" id="KW-0630">Potassium</keyword>
<evidence type="ECO:0000256" key="3">
    <source>
        <dbReference type="ARBA" id="ARBA00022958"/>
    </source>
</evidence>
<comment type="similarity">
    <text evidence="1 9">Belongs to the aldehyde dehydrogenase family.</text>
</comment>
<dbReference type="STRING" id="1123755.SAMN05444714_0568"/>
<dbReference type="InterPro" id="IPR016163">
    <property type="entry name" value="Ald_DH_C"/>
</dbReference>
<dbReference type="AlphaFoldDB" id="A0A1I6LIN6"/>
<evidence type="ECO:0000256" key="8">
    <source>
        <dbReference type="PROSITE-ProRule" id="PRU10007"/>
    </source>
</evidence>
<dbReference type="GO" id="GO:0046872">
    <property type="term" value="F:metal ion binding"/>
    <property type="evidence" value="ECO:0007669"/>
    <property type="project" value="UniProtKB-KW"/>
</dbReference>
<dbReference type="InterPro" id="IPR016162">
    <property type="entry name" value="Ald_DH_N"/>
</dbReference>
<accession>A0A1I6LIN6</accession>
<evidence type="ECO:0000313" key="11">
    <source>
        <dbReference type="EMBL" id="SFS03210.1"/>
    </source>
</evidence>
<keyword evidence="6" id="KW-0558">Oxidation</keyword>
<dbReference type="Gene3D" id="3.40.605.10">
    <property type="entry name" value="Aldehyde Dehydrogenase, Chain A, domain 1"/>
    <property type="match status" value="1"/>
</dbReference>
<evidence type="ECO:0000256" key="1">
    <source>
        <dbReference type="ARBA" id="ARBA00009986"/>
    </source>
</evidence>
<evidence type="ECO:0000256" key="5">
    <source>
        <dbReference type="ARBA" id="ARBA00023027"/>
    </source>
</evidence>
<protein>
    <recommendedName>
        <fullName evidence="7">Betaine-aldehyde dehydrogenase</fullName>
        <ecNumber evidence="7">1.2.1.8</ecNumber>
    </recommendedName>
</protein>
<keyword evidence="2" id="KW-0479">Metal-binding</keyword>
<dbReference type="FunFam" id="3.40.309.10:FF:000012">
    <property type="entry name" value="Betaine aldehyde dehydrogenase"/>
    <property type="match status" value="1"/>
</dbReference>